<feature type="compositionally biased region" description="Polar residues" evidence="1">
    <location>
        <begin position="1"/>
        <end position="17"/>
    </location>
</feature>
<reference evidence="3" key="1">
    <citation type="submission" date="2023-07" db="EMBL/GenBank/DDBJ databases">
        <title>Genome content predicts the carbon catabolic preferences of heterotrophic bacteria.</title>
        <authorList>
            <person name="Gralka M."/>
        </authorList>
    </citation>
    <scope>NUCLEOTIDE SEQUENCE</scope>
    <source>
        <strain evidence="3">I2M16</strain>
    </source>
</reference>
<dbReference type="PANTHER" id="PTHR34219:SF1">
    <property type="entry name" value="PEPSY DOMAIN-CONTAINING PROTEIN"/>
    <property type="match status" value="1"/>
</dbReference>
<gene>
    <name evidence="3" type="ORF">Q4490_05840</name>
</gene>
<keyword evidence="2" id="KW-1133">Transmembrane helix</keyword>
<dbReference type="PANTHER" id="PTHR34219">
    <property type="entry name" value="IRON-REGULATED INNER MEMBRANE PROTEIN-RELATED"/>
    <property type="match status" value="1"/>
</dbReference>
<dbReference type="EMBL" id="JAUOPG010000003">
    <property type="protein sequence ID" value="MDO6453079.1"/>
    <property type="molecule type" value="Genomic_DNA"/>
</dbReference>
<dbReference type="Proteomes" id="UP001169862">
    <property type="component" value="Unassembled WGS sequence"/>
</dbReference>
<keyword evidence="2" id="KW-0472">Membrane</keyword>
<protein>
    <submittedName>
        <fullName evidence="3">PepSY domain-containing protein</fullName>
    </submittedName>
</protein>
<feature type="region of interest" description="Disordered" evidence="1">
    <location>
        <begin position="1"/>
        <end position="23"/>
    </location>
</feature>
<dbReference type="InterPro" id="IPR005625">
    <property type="entry name" value="PepSY-ass_TM"/>
</dbReference>
<evidence type="ECO:0000313" key="4">
    <source>
        <dbReference type="Proteomes" id="UP001169862"/>
    </source>
</evidence>
<evidence type="ECO:0000256" key="1">
    <source>
        <dbReference type="SAM" id="MobiDB-lite"/>
    </source>
</evidence>
<keyword evidence="2" id="KW-0812">Transmembrane</keyword>
<evidence type="ECO:0000313" key="3">
    <source>
        <dbReference type="EMBL" id="MDO6453079.1"/>
    </source>
</evidence>
<evidence type="ECO:0000256" key="2">
    <source>
        <dbReference type="SAM" id="Phobius"/>
    </source>
</evidence>
<name>A0AAW7XIG5_9GAMM</name>
<dbReference type="Pfam" id="PF03929">
    <property type="entry name" value="PepSY_TM"/>
    <property type="match status" value="1"/>
</dbReference>
<feature type="transmembrane region" description="Helical" evidence="2">
    <location>
        <begin position="39"/>
        <end position="64"/>
    </location>
</feature>
<accession>A0AAW7XIG5</accession>
<feature type="transmembrane region" description="Helical" evidence="2">
    <location>
        <begin position="214"/>
        <end position="235"/>
    </location>
</feature>
<organism evidence="3 4">
    <name type="scientific">Neptunomonas phycophila</name>
    <dbReference type="NCBI Taxonomy" id="1572645"/>
    <lineage>
        <taxon>Bacteria</taxon>
        <taxon>Pseudomonadati</taxon>
        <taxon>Pseudomonadota</taxon>
        <taxon>Gammaproteobacteria</taxon>
        <taxon>Oceanospirillales</taxon>
        <taxon>Oceanospirillaceae</taxon>
        <taxon>Neptunomonas</taxon>
    </lineage>
</organism>
<dbReference type="RefSeq" id="WP_303549191.1">
    <property type="nucleotide sequence ID" value="NZ_JAUOPG010000003.1"/>
</dbReference>
<comment type="caution">
    <text evidence="3">The sequence shown here is derived from an EMBL/GenBank/DDBJ whole genome shotgun (WGS) entry which is preliminary data.</text>
</comment>
<proteinExistence type="predicted"/>
<sequence>MSHSTSGIASINGSATDTLEKSHSDSAMHKRRYMTLWRIHFFAGLYVVPFMLMLSITGIIMMLYTPVLEPLLHPNLVKLPTHEVGASYQTWEQQRHAVSLQYPDATIKQMIVPHAPSEPTRFVLNTSEGANQLTFVDPYTSQVLGSLNQDDTLYAWADNIHGTILLGSWGDAMIELAAILTFVMLFTGVYLWTARRRTGLSQWKPHWKRKGRSFWRELHTMTGVYVAIALLLFAITGLSWTGITGAKVLQAWGSFPAGVYDGIPTSKLTHADLNPGVHEEVPWNLEQLPLPASGSLAGLPGIPKTQPVNLDTVVSYARDNGMTYFRVNLPKSETGVYSVMAATMSRDITDATQDRSLHLDQYTGNVLADITFDEYGLMAKAMAIGIPLHMGTWTRLNLVINTVLCLLIIFLSVGGYVLWWKRRPTNAGFKLVPPPKAKS</sequence>
<dbReference type="AlphaFoldDB" id="A0AAW7XIG5"/>
<feature type="transmembrane region" description="Helical" evidence="2">
    <location>
        <begin position="398"/>
        <end position="420"/>
    </location>
</feature>
<feature type="transmembrane region" description="Helical" evidence="2">
    <location>
        <begin position="172"/>
        <end position="193"/>
    </location>
</feature>